<dbReference type="AlphaFoldDB" id="X0ZFB6"/>
<name>X0ZFB6_9ZZZZ</name>
<evidence type="ECO:0000313" key="2">
    <source>
        <dbReference type="EMBL" id="GAG68370.1"/>
    </source>
</evidence>
<proteinExistence type="predicted"/>
<protein>
    <submittedName>
        <fullName evidence="2">Uncharacterized protein</fullName>
    </submittedName>
</protein>
<evidence type="ECO:0000256" key="1">
    <source>
        <dbReference type="SAM" id="MobiDB-lite"/>
    </source>
</evidence>
<feature type="compositionally biased region" description="Low complexity" evidence="1">
    <location>
        <begin position="20"/>
        <end position="29"/>
    </location>
</feature>
<comment type="caution">
    <text evidence="2">The sequence shown here is derived from an EMBL/GenBank/DDBJ whole genome shotgun (WGS) entry which is preliminary data.</text>
</comment>
<gene>
    <name evidence="2" type="ORF">S01H4_15298</name>
</gene>
<organism evidence="2">
    <name type="scientific">marine sediment metagenome</name>
    <dbReference type="NCBI Taxonomy" id="412755"/>
    <lineage>
        <taxon>unclassified sequences</taxon>
        <taxon>metagenomes</taxon>
        <taxon>ecological metagenomes</taxon>
    </lineage>
</organism>
<dbReference type="EMBL" id="BART01006708">
    <property type="protein sequence ID" value="GAG68370.1"/>
    <property type="molecule type" value="Genomic_DNA"/>
</dbReference>
<reference evidence="2" key="1">
    <citation type="journal article" date="2014" name="Front. Microbiol.">
        <title>High frequency of phylogenetically diverse reductive dehalogenase-homologous genes in deep subseafloor sedimentary metagenomes.</title>
        <authorList>
            <person name="Kawai M."/>
            <person name="Futagami T."/>
            <person name="Toyoda A."/>
            <person name="Takaki Y."/>
            <person name="Nishi S."/>
            <person name="Hori S."/>
            <person name="Arai W."/>
            <person name="Tsubouchi T."/>
            <person name="Morono Y."/>
            <person name="Uchiyama I."/>
            <person name="Ito T."/>
            <person name="Fujiyama A."/>
            <person name="Inagaki F."/>
            <person name="Takami H."/>
        </authorList>
    </citation>
    <scope>NUCLEOTIDE SEQUENCE</scope>
    <source>
        <strain evidence="2">Expedition CK06-06</strain>
    </source>
</reference>
<feature type="region of interest" description="Disordered" evidence="1">
    <location>
        <begin position="1"/>
        <end position="29"/>
    </location>
</feature>
<accession>X0ZFB6</accession>
<sequence length="61" mass="6839">MSRSQNNENDLADIIPENKSQSYYSSSRSGEAGMKISADWERSDSLVTGLALEKIRMDELL</sequence>